<keyword evidence="10" id="KW-1185">Reference proteome</keyword>
<evidence type="ECO:0000256" key="5">
    <source>
        <dbReference type="ARBA" id="ARBA00022840"/>
    </source>
</evidence>
<evidence type="ECO:0000256" key="4">
    <source>
        <dbReference type="ARBA" id="ARBA00022777"/>
    </source>
</evidence>
<evidence type="ECO:0000259" key="7">
    <source>
        <dbReference type="Pfam" id="PF07005"/>
    </source>
</evidence>
<gene>
    <name evidence="9" type="ORF">GCM10022240_08610</name>
</gene>
<proteinExistence type="inferred from homology"/>
<evidence type="ECO:0000256" key="3">
    <source>
        <dbReference type="ARBA" id="ARBA00022741"/>
    </source>
</evidence>
<dbReference type="GO" id="GO:0016301">
    <property type="term" value="F:kinase activity"/>
    <property type="evidence" value="ECO:0007669"/>
    <property type="project" value="UniProtKB-KW"/>
</dbReference>
<evidence type="ECO:0000256" key="6">
    <source>
        <dbReference type="ARBA" id="ARBA00023277"/>
    </source>
</evidence>
<dbReference type="EMBL" id="BAABAF010000002">
    <property type="protein sequence ID" value="GAA3758130.1"/>
    <property type="molecule type" value="Genomic_DNA"/>
</dbReference>
<dbReference type="Gene3D" id="3.40.50.10840">
    <property type="entry name" value="Putative sugar-binding, N-terminal domain"/>
    <property type="match status" value="1"/>
</dbReference>
<comment type="similarity">
    <text evidence="1">Belongs to the four-carbon acid sugar kinase family.</text>
</comment>
<dbReference type="Gene3D" id="3.40.980.20">
    <property type="entry name" value="Four-carbon acid sugar kinase, nucleotide binding domain"/>
    <property type="match status" value="1"/>
</dbReference>
<dbReference type="SUPFAM" id="SSF142764">
    <property type="entry name" value="YgbK-like"/>
    <property type="match status" value="1"/>
</dbReference>
<organism evidence="9 10">
    <name type="scientific">Microbacterium kribbense</name>
    <dbReference type="NCBI Taxonomy" id="433645"/>
    <lineage>
        <taxon>Bacteria</taxon>
        <taxon>Bacillati</taxon>
        <taxon>Actinomycetota</taxon>
        <taxon>Actinomycetes</taxon>
        <taxon>Micrococcales</taxon>
        <taxon>Microbacteriaceae</taxon>
        <taxon>Microbacterium</taxon>
    </lineage>
</organism>
<keyword evidence="2" id="KW-0808">Transferase</keyword>
<accession>A0ABP7G757</accession>
<keyword evidence="5" id="KW-0067">ATP-binding</keyword>
<evidence type="ECO:0000256" key="2">
    <source>
        <dbReference type="ARBA" id="ARBA00022679"/>
    </source>
</evidence>
<name>A0ABP7G757_9MICO</name>
<dbReference type="Proteomes" id="UP001500540">
    <property type="component" value="Unassembled WGS sequence"/>
</dbReference>
<dbReference type="InterPro" id="IPR037051">
    <property type="entry name" value="4-carb_acid_sugar_kinase_N_sf"/>
</dbReference>
<dbReference type="Pfam" id="PF17042">
    <property type="entry name" value="NBD_C"/>
    <property type="match status" value="1"/>
</dbReference>
<keyword evidence="6" id="KW-0119">Carbohydrate metabolism</keyword>
<dbReference type="RefSeq" id="WP_344781000.1">
    <property type="nucleotide sequence ID" value="NZ_BAABAF010000002.1"/>
</dbReference>
<feature type="domain" description="Four-carbon acid sugar kinase N-terminal" evidence="7">
    <location>
        <begin position="7"/>
        <end position="238"/>
    </location>
</feature>
<feature type="domain" description="Four-carbon acid sugar kinase nucleotide binding" evidence="8">
    <location>
        <begin position="266"/>
        <end position="413"/>
    </location>
</feature>
<keyword evidence="3" id="KW-0547">Nucleotide-binding</keyword>
<comment type="caution">
    <text evidence="9">The sequence shown here is derived from an EMBL/GenBank/DDBJ whole genome shotgun (WGS) entry which is preliminary data.</text>
</comment>
<keyword evidence="4 9" id="KW-0418">Kinase</keyword>
<dbReference type="InterPro" id="IPR031475">
    <property type="entry name" value="NBD_C"/>
</dbReference>
<dbReference type="InterPro" id="IPR042213">
    <property type="entry name" value="NBD_C_sf"/>
</dbReference>
<evidence type="ECO:0000313" key="10">
    <source>
        <dbReference type="Proteomes" id="UP001500540"/>
    </source>
</evidence>
<evidence type="ECO:0000256" key="1">
    <source>
        <dbReference type="ARBA" id="ARBA00005715"/>
    </source>
</evidence>
<dbReference type="Pfam" id="PF07005">
    <property type="entry name" value="SBD_N"/>
    <property type="match status" value="1"/>
</dbReference>
<dbReference type="InterPro" id="IPR010737">
    <property type="entry name" value="4-carb_acid_sugar_kinase_N"/>
</dbReference>
<sequence>MSDAQVAFYGDDFTGSVDALLQFVRSGLTGQLFVGLPPGDALRQAADECDVIGIAGISRSLGTAELDAEVRPVLEALAALHPAVVQYKACSTADSAPSVGSLGRVIEIARDVFGSRPVPLLFAQPDFGRYTAFGHHFAAEGGRIYRLDRQPTMSNHPTTPMTESDLALHLARQTSLPIGGISFTEYTSAHALTERLRDASEAGVVLDALDGAQVALVGHAVAGLPATAFAIGSGGLSLGLGQASPRSTQPGARGTITRLTTPGAVLVVSGSRSAQTRRQADAAARAGWHVEPLRLPADEASLERVAAVLRSGTSVVLTSDDADVPAAGTLMAIATAAAAFVDEAVRRAGVRRVIVCGGDASSRITRLLGVESLSIAANPWGNVVLLRAGCADPQLDGLELLLKGGQVGAQDLFDKVRTLGS</sequence>
<evidence type="ECO:0000259" key="8">
    <source>
        <dbReference type="Pfam" id="PF17042"/>
    </source>
</evidence>
<reference evidence="10" key="1">
    <citation type="journal article" date="2019" name="Int. J. Syst. Evol. Microbiol.">
        <title>The Global Catalogue of Microorganisms (GCM) 10K type strain sequencing project: providing services to taxonomists for standard genome sequencing and annotation.</title>
        <authorList>
            <consortium name="The Broad Institute Genomics Platform"/>
            <consortium name="The Broad Institute Genome Sequencing Center for Infectious Disease"/>
            <person name="Wu L."/>
            <person name="Ma J."/>
        </authorList>
    </citation>
    <scope>NUCLEOTIDE SEQUENCE [LARGE SCALE GENOMIC DNA]</scope>
    <source>
        <strain evidence="10">JCM 16950</strain>
    </source>
</reference>
<evidence type="ECO:0000313" key="9">
    <source>
        <dbReference type="EMBL" id="GAA3758130.1"/>
    </source>
</evidence>
<protein>
    <submittedName>
        <fullName evidence="9">Four-carbon acid sugar kinase family protein</fullName>
    </submittedName>
</protein>